<gene>
    <name evidence="1" type="ORF">Pint_15009</name>
</gene>
<reference evidence="2" key="1">
    <citation type="journal article" date="2023" name="G3 (Bethesda)">
        <title>Genome assembly and association tests identify interacting loci associated with vigor, precocity, and sex in interspecific pistachio rootstocks.</title>
        <authorList>
            <person name="Palmer W."/>
            <person name="Jacygrad E."/>
            <person name="Sagayaradj S."/>
            <person name="Cavanaugh K."/>
            <person name="Han R."/>
            <person name="Bertier L."/>
            <person name="Beede B."/>
            <person name="Kafkas S."/>
            <person name="Golino D."/>
            <person name="Preece J."/>
            <person name="Michelmore R."/>
        </authorList>
    </citation>
    <scope>NUCLEOTIDE SEQUENCE [LARGE SCALE GENOMIC DNA]</scope>
</reference>
<sequence>MQPRTPFKLIRARKHPGWLAGRSHRPVKPTITQLTAHILKLNAMPKPRPSGQTREWPKPRLLTAIAKPKFKIQTRYPTAMAAMAMAMA</sequence>
<proteinExistence type="predicted"/>
<comment type="caution">
    <text evidence="1">The sequence shown here is derived from an EMBL/GenBank/DDBJ whole genome shotgun (WGS) entry which is preliminary data.</text>
</comment>
<organism evidence="1 2">
    <name type="scientific">Pistacia integerrima</name>
    <dbReference type="NCBI Taxonomy" id="434235"/>
    <lineage>
        <taxon>Eukaryota</taxon>
        <taxon>Viridiplantae</taxon>
        <taxon>Streptophyta</taxon>
        <taxon>Embryophyta</taxon>
        <taxon>Tracheophyta</taxon>
        <taxon>Spermatophyta</taxon>
        <taxon>Magnoliopsida</taxon>
        <taxon>eudicotyledons</taxon>
        <taxon>Gunneridae</taxon>
        <taxon>Pentapetalae</taxon>
        <taxon>rosids</taxon>
        <taxon>malvids</taxon>
        <taxon>Sapindales</taxon>
        <taxon>Anacardiaceae</taxon>
        <taxon>Pistacia</taxon>
    </lineage>
</organism>
<evidence type="ECO:0000313" key="2">
    <source>
        <dbReference type="Proteomes" id="UP001163603"/>
    </source>
</evidence>
<protein>
    <submittedName>
        <fullName evidence="1">Uncharacterized protein</fullName>
    </submittedName>
</protein>
<accession>A0ACC0ZFB3</accession>
<evidence type="ECO:0000313" key="1">
    <source>
        <dbReference type="EMBL" id="KAJ0048807.1"/>
    </source>
</evidence>
<dbReference type="EMBL" id="CM047737">
    <property type="protein sequence ID" value="KAJ0048807.1"/>
    <property type="molecule type" value="Genomic_DNA"/>
</dbReference>
<keyword evidence="2" id="KW-1185">Reference proteome</keyword>
<dbReference type="Proteomes" id="UP001163603">
    <property type="component" value="Chromosome 2"/>
</dbReference>
<name>A0ACC0ZFB3_9ROSI</name>